<protein>
    <recommendedName>
        <fullName evidence="3">DUF3310 domain-containing protein</fullName>
    </recommendedName>
</protein>
<dbReference type="KEGG" id="vg:77945274"/>
<evidence type="ECO:0000313" key="2">
    <source>
        <dbReference type="Proteomes" id="UP000502617"/>
    </source>
</evidence>
<dbReference type="EMBL" id="MT162466">
    <property type="protein sequence ID" value="QIN96740.1"/>
    <property type="molecule type" value="Genomic_DNA"/>
</dbReference>
<sequence length="155" mass="18014">MSYDNVNRPSHYAEGRQYEPIAVIEDWELGYHLGNALKYISRAGRKDDIRQDLRKAVWYIERHIEAVENQNCTIEQEQVDYEAGCVNLYTEVLKADPRDLEEPRRLVWDSDDTWMHEGPSLDQHYEKAVEVAEEAGYGHTLNLECGWDPTLGPTC</sequence>
<name>A0A6G8R5S0_9CAUD</name>
<accession>A0A6G8R5S0</accession>
<reference evidence="1 2" key="1">
    <citation type="submission" date="2020-03" db="EMBL/GenBank/DDBJ databases">
        <title>The Isolation and Genome Sequence of a Novel Cyanophage S-N03 from the Huanghai Sea, China.</title>
        <authorList>
            <person name="Jiang T."/>
        </authorList>
    </citation>
    <scope>NUCLEOTIDE SEQUENCE [LARGE SCALE GENOMIC DNA]</scope>
</reference>
<evidence type="ECO:0000313" key="1">
    <source>
        <dbReference type="EMBL" id="QIN96740.1"/>
    </source>
</evidence>
<dbReference type="InterPro" id="IPR021739">
    <property type="entry name" value="SaV-like"/>
</dbReference>
<dbReference type="Pfam" id="PF11753">
    <property type="entry name" value="DUF3310"/>
    <property type="match status" value="1"/>
</dbReference>
<dbReference type="GeneID" id="77945274"/>
<evidence type="ECO:0008006" key="3">
    <source>
        <dbReference type="Google" id="ProtNLM"/>
    </source>
</evidence>
<proteinExistence type="predicted"/>
<dbReference type="RefSeq" id="YP_010669120.1">
    <property type="nucleotide sequence ID" value="NC_070959.1"/>
</dbReference>
<dbReference type="Proteomes" id="UP000502617">
    <property type="component" value="Segment"/>
</dbReference>
<organism evidence="1 2">
    <name type="scientific">Synechococcus phage S-N03</name>
    <dbReference type="NCBI Taxonomy" id="2718943"/>
    <lineage>
        <taxon>Viruses</taxon>
        <taxon>Duplodnaviria</taxon>
        <taxon>Heunggongvirae</taxon>
        <taxon>Uroviricota</taxon>
        <taxon>Caudoviricetes</taxon>
        <taxon>Pantevenvirales</taxon>
        <taxon>Kyanoviridae</taxon>
        <taxon>Huanghaivirus</taxon>
        <taxon>Huanghaivirus snothree</taxon>
    </lineage>
</organism>
<keyword evidence="2" id="KW-1185">Reference proteome</keyword>